<organism evidence="1 3">
    <name type="scientific">Bacteroides acidifaciens</name>
    <dbReference type="NCBI Taxonomy" id="85831"/>
    <lineage>
        <taxon>Bacteria</taxon>
        <taxon>Pseudomonadati</taxon>
        <taxon>Bacteroidota</taxon>
        <taxon>Bacteroidia</taxon>
        <taxon>Bacteroidales</taxon>
        <taxon>Bacteroidaceae</taxon>
        <taxon>Bacteroides</taxon>
    </lineage>
</organism>
<comment type="caution">
    <text evidence="1">The sequence shown here is derived from an EMBL/GenBank/DDBJ whole genome shotgun (WGS) entry which is preliminary data.</text>
</comment>
<protein>
    <submittedName>
        <fullName evidence="1">Uncharacterized protein</fullName>
    </submittedName>
</protein>
<dbReference type="EMBL" id="RAZM01000081">
    <property type="protein sequence ID" value="RLT78809.1"/>
    <property type="molecule type" value="Genomic_DNA"/>
</dbReference>
<reference evidence="1 3" key="1">
    <citation type="submission" date="2018-09" db="EMBL/GenBank/DDBJ databases">
        <title>Murine metabolic-syndrome-specific gut microbial biobank.</title>
        <authorList>
            <person name="Liu C."/>
        </authorList>
    </citation>
    <scope>NUCLEOTIDE SEQUENCE [LARGE SCALE GENOMIC DNA]</scope>
    <source>
        <strain evidence="1 3">0.1X-D8-26</strain>
    </source>
</reference>
<evidence type="ECO:0000313" key="4">
    <source>
        <dbReference type="Proteomes" id="UP000305751"/>
    </source>
</evidence>
<evidence type="ECO:0000313" key="2">
    <source>
        <dbReference type="EMBL" id="TGX96343.1"/>
    </source>
</evidence>
<proteinExistence type="predicted"/>
<sequence length="142" mass="16002">MLNLHQAFQLPAGYDKDTVTVDLRLRLMGMSKVCLQVMGMDLQQNFLRTDSMVVPGETGWQAVRCSLPLKDVRHLIVGIVGCSKMKALLDFLPSKVYLDRMSIRVGGHSRESAIREIMQDVAGHLFDIHELESFVEEGKADR</sequence>
<reference evidence="2 4" key="2">
    <citation type="submission" date="2019-04" db="EMBL/GenBank/DDBJ databases">
        <title>Microbes associate with the intestines of laboratory mice.</title>
        <authorList>
            <person name="Navarre W."/>
            <person name="Wong E."/>
            <person name="Huang K."/>
            <person name="Tropini C."/>
            <person name="Ng K."/>
            <person name="Yu B."/>
        </authorList>
    </citation>
    <scope>NUCLEOTIDE SEQUENCE [LARGE SCALE GENOMIC DNA]</scope>
    <source>
        <strain evidence="2 4">NM70_E10</strain>
    </source>
</reference>
<evidence type="ECO:0000313" key="3">
    <source>
        <dbReference type="Proteomes" id="UP000267159"/>
    </source>
</evidence>
<dbReference type="EMBL" id="SRZA01000126">
    <property type="protein sequence ID" value="TGX96343.1"/>
    <property type="molecule type" value="Genomic_DNA"/>
</dbReference>
<dbReference type="Proteomes" id="UP000267159">
    <property type="component" value="Unassembled WGS sequence"/>
</dbReference>
<dbReference type="RefSeq" id="WP_136015135.1">
    <property type="nucleotide sequence ID" value="NZ_CAJTBC010000039.1"/>
</dbReference>
<accession>A0A3L8A480</accession>
<dbReference type="Proteomes" id="UP000305751">
    <property type="component" value="Unassembled WGS sequence"/>
</dbReference>
<keyword evidence="4" id="KW-1185">Reference proteome</keyword>
<dbReference type="AlphaFoldDB" id="A0A3L8A480"/>
<gene>
    <name evidence="1" type="ORF">D7Y07_17290</name>
    <name evidence="2" type="ORF">E5356_19860</name>
</gene>
<evidence type="ECO:0000313" key="1">
    <source>
        <dbReference type="EMBL" id="RLT78809.1"/>
    </source>
</evidence>
<name>A0A3L8A480_9BACE</name>